<dbReference type="Pfam" id="PF00156">
    <property type="entry name" value="Pribosyltran"/>
    <property type="match status" value="1"/>
</dbReference>
<dbReference type="InterPro" id="IPR000836">
    <property type="entry name" value="PRTase_dom"/>
</dbReference>
<organism evidence="2 3">
    <name type="scientific">Hydrogenophaga borbori</name>
    <dbReference type="NCBI Taxonomy" id="2294117"/>
    <lineage>
        <taxon>Bacteria</taxon>
        <taxon>Pseudomonadati</taxon>
        <taxon>Pseudomonadota</taxon>
        <taxon>Betaproteobacteria</taxon>
        <taxon>Burkholderiales</taxon>
        <taxon>Comamonadaceae</taxon>
        <taxon>Hydrogenophaga</taxon>
    </lineage>
</organism>
<reference evidence="2 3" key="1">
    <citation type="submission" date="2018-08" db="EMBL/GenBank/DDBJ databases">
        <title>Hydrogenophaga sp. LA-38 isolated from sludge.</title>
        <authorList>
            <person name="Im W.-T."/>
        </authorList>
    </citation>
    <scope>NUCLEOTIDE SEQUENCE [LARGE SCALE GENOMIC DNA]</scope>
    <source>
        <strain evidence="2 3">LA-38</strain>
    </source>
</reference>
<evidence type="ECO:0000259" key="1">
    <source>
        <dbReference type="Pfam" id="PF00156"/>
    </source>
</evidence>
<dbReference type="CDD" id="cd06223">
    <property type="entry name" value="PRTases_typeI"/>
    <property type="match status" value="1"/>
</dbReference>
<comment type="caution">
    <text evidence="2">The sequence shown here is derived from an EMBL/GenBank/DDBJ whole genome shotgun (WGS) entry which is preliminary data.</text>
</comment>
<protein>
    <submittedName>
        <fullName evidence="2">Phosphoribosyltransferase</fullName>
    </submittedName>
</protein>
<dbReference type="Proteomes" id="UP000261931">
    <property type="component" value="Unassembled WGS sequence"/>
</dbReference>
<gene>
    <name evidence="2" type="ORF">DY262_10135</name>
</gene>
<evidence type="ECO:0000313" key="3">
    <source>
        <dbReference type="Proteomes" id="UP000261931"/>
    </source>
</evidence>
<dbReference type="InterPro" id="IPR029057">
    <property type="entry name" value="PRTase-like"/>
</dbReference>
<dbReference type="SUPFAM" id="SSF53271">
    <property type="entry name" value="PRTase-like"/>
    <property type="match status" value="1"/>
</dbReference>
<dbReference type="AlphaFoldDB" id="A0A372EK81"/>
<dbReference type="Gene3D" id="3.40.50.2020">
    <property type="match status" value="1"/>
</dbReference>
<keyword evidence="3" id="KW-1185">Reference proteome</keyword>
<dbReference type="EMBL" id="QVLS01000005">
    <property type="protein sequence ID" value="RFP79324.1"/>
    <property type="molecule type" value="Genomic_DNA"/>
</dbReference>
<sequence>MFHDRLDAARQLAAALAHHRGSHPLVLAIPRGAVPMAAHLAQTLGGELDIVLVRKLPAPYSNEFAVGSVDESGWVYVAPHANLAGADADYLARVRREQLAEIARRRAAYTPGRAAASARGRTVIVVDDGLATGATMLAALHAVRQRAPAHLVCAVPVGSRESVALVRPAADELVCLLTPADFQAVGQFYAHFPQVEDAEVVRALRAAADPAAPGGAGTPP</sequence>
<accession>A0A372EK81</accession>
<keyword evidence="2" id="KW-0808">Transferase</keyword>
<dbReference type="Gene3D" id="3.30.1310.20">
    <property type="entry name" value="PRTase-like"/>
    <property type="match status" value="1"/>
</dbReference>
<evidence type="ECO:0000313" key="2">
    <source>
        <dbReference type="EMBL" id="RFP79324.1"/>
    </source>
</evidence>
<name>A0A372EK81_9BURK</name>
<dbReference type="GO" id="GO:0016757">
    <property type="term" value="F:glycosyltransferase activity"/>
    <property type="evidence" value="ECO:0007669"/>
    <property type="project" value="UniProtKB-KW"/>
</dbReference>
<dbReference type="RefSeq" id="WP_116958751.1">
    <property type="nucleotide sequence ID" value="NZ_QVLS01000005.1"/>
</dbReference>
<feature type="domain" description="Phosphoribosyltransferase" evidence="1">
    <location>
        <begin position="5"/>
        <end position="175"/>
    </location>
</feature>
<keyword evidence="2" id="KW-0328">Glycosyltransferase</keyword>
<proteinExistence type="predicted"/>